<dbReference type="RefSeq" id="WP_009945885.1">
    <property type="nucleotide sequence ID" value="NZ_BAAAGS010000030.1"/>
</dbReference>
<evidence type="ECO:0000259" key="4">
    <source>
        <dbReference type="Pfam" id="PF00742"/>
    </source>
</evidence>
<dbReference type="EMBL" id="BAAAGS010000030">
    <property type="protein sequence ID" value="GAA0539741.1"/>
    <property type="molecule type" value="Genomic_DNA"/>
</dbReference>
<accession>A0ABN1DC29</accession>
<dbReference type="Gene3D" id="3.30.360.10">
    <property type="entry name" value="Dihydrodipicolinate Reductase, domain 2"/>
    <property type="match status" value="1"/>
</dbReference>
<evidence type="ECO:0000256" key="1">
    <source>
        <dbReference type="ARBA" id="ARBA00006753"/>
    </source>
</evidence>
<dbReference type="SUPFAM" id="SSF51735">
    <property type="entry name" value="NAD(P)-binding Rossmann-fold domains"/>
    <property type="match status" value="1"/>
</dbReference>
<sequence length="323" mass="33458">METPVLLAGYGPVGQAYAGLLREHRAAWRDRYGVDLRLVEVRGNRTRTSVGASGEVAPREAWEPADDIADALARTGARVFAQAVPSDGGDRAAREALAALACGAHVVTATKTHLLTEWHALDRAARAAGRSVRVSGATGAAMPAGDLARSVLRGFDVRAVRGCLNGTATFVLDRLAERVPQAEAVARAQELGIAEADVSADLSGGDAATKMRLLAALLWGWDPARTEVSAEPVAERGVEPGHRLRHVASAEADRPGVVEVRLSAEPVTSPLGALTGPEKAVTYDCGEAGPVTVSGGRSSPRGAALAMVKDTLGAVLEGTAGFR</sequence>
<dbReference type="Gene3D" id="3.40.50.720">
    <property type="entry name" value="NAD(P)-binding Rossmann-like Domain"/>
    <property type="match status" value="1"/>
</dbReference>
<dbReference type="PANTHER" id="PTHR43331:SF1">
    <property type="entry name" value="HOMOSERINE DEHYDROGENASE"/>
    <property type="match status" value="1"/>
</dbReference>
<keyword evidence="6" id="KW-1185">Reference proteome</keyword>
<dbReference type="PIRSF" id="PIRSF036497">
    <property type="entry name" value="HDH_short"/>
    <property type="match status" value="1"/>
</dbReference>
<dbReference type="InterPro" id="IPR036291">
    <property type="entry name" value="NAD(P)-bd_dom_sf"/>
</dbReference>
<gene>
    <name evidence="5" type="ORF">GCM10009533_43610</name>
</gene>
<dbReference type="Proteomes" id="UP001500729">
    <property type="component" value="Unassembled WGS sequence"/>
</dbReference>
<comment type="similarity">
    <text evidence="1">Belongs to the homoserine dehydrogenase family.</text>
</comment>
<dbReference type="Pfam" id="PF00742">
    <property type="entry name" value="Homoserine_dh"/>
    <property type="match status" value="1"/>
</dbReference>
<evidence type="ECO:0000313" key="5">
    <source>
        <dbReference type="EMBL" id="GAA0539741.1"/>
    </source>
</evidence>
<dbReference type="PANTHER" id="PTHR43331">
    <property type="entry name" value="HOMOSERINE DEHYDROGENASE"/>
    <property type="match status" value="1"/>
</dbReference>
<dbReference type="InterPro" id="IPR001342">
    <property type="entry name" value="HDH_cat"/>
</dbReference>
<evidence type="ECO:0000256" key="2">
    <source>
        <dbReference type="ARBA" id="ARBA00013213"/>
    </source>
</evidence>
<evidence type="ECO:0000256" key="3">
    <source>
        <dbReference type="ARBA" id="ARBA00023002"/>
    </source>
</evidence>
<feature type="domain" description="Homoserine dehydrogenase catalytic" evidence="4">
    <location>
        <begin position="147"/>
        <end position="312"/>
    </location>
</feature>
<comment type="caution">
    <text evidence="5">The sequence shown here is derived from an EMBL/GenBank/DDBJ whole genome shotgun (WGS) entry which is preliminary data.</text>
</comment>
<evidence type="ECO:0000313" key="6">
    <source>
        <dbReference type="Proteomes" id="UP001500729"/>
    </source>
</evidence>
<name>A0ABN1DC29_SACER</name>
<dbReference type="SUPFAM" id="SSF55347">
    <property type="entry name" value="Glyceraldehyde-3-phosphate dehydrogenase-like, C-terminal domain"/>
    <property type="match status" value="1"/>
</dbReference>
<organism evidence="5 6">
    <name type="scientific">Saccharopolyspora erythraea</name>
    <name type="common">Streptomyces erythraeus</name>
    <dbReference type="NCBI Taxonomy" id="1836"/>
    <lineage>
        <taxon>Bacteria</taxon>
        <taxon>Bacillati</taxon>
        <taxon>Actinomycetota</taxon>
        <taxon>Actinomycetes</taxon>
        <taxon>Pseudonocardiales</taxon>
        <taxon>Pseudonocardiaceae</taxon>
        <taxon>Saccharopolyspora</taxon>
    </lineage>
</organism>
<reference evidence="5 6" key="1">
    <citation type="journal article" date="2019" name="Int. J. Syst. Evol. Microbiol.">
        <title>The Global Catalogue of Microorganisms (GCM) 10K type strain sequencing project: providing services to taxonomists for standard genome sequencing and annotation.</title>
        <authorList>
            <consortium name="The Broad Institute Genomics Platform"/>
            <consortium name="The Broad Institute Genome Sequencing Center for Infectious Disease"/>
            <person name="Wu L."/>
            <person name="Ma J."/>
        </authorList>
    </citation>
    <scope>NUCLEOTIDE SEQUENCE [LARGE SCALE GENOMIC DNA]</scope>
    <source>
        <strain evidence="5 6">JCM 10303</strain>
    </source>
</reference>
<proteinExistence type="inferred from homology"/>
<dbReference type="InterPro" id="IPR022697">
    <property type="entry name" value="HDH_short"/>
</dbReference>
<dbReference type="EC" id="1.1.1.3" evidence="2"/>
<keyword evidence="3" id="KW-0560">Oxidoreductase</keyword>
<protein>
    <recommendedName>
        <fullName evidence="2">homoserine dehydrogenase</fullName>
        <ecNumber evidence="2">1.1.1.3</ecNumber>
    </recommendedName>
</protein>